<sequence>MKKLLYILLPVILIILGYFLYTTEFWEPKGYYTETNEPSVEQLRDKLETAKEDLREKGKYNCCIQNDCSWCAIYLGYCICADLIVTEGREQSCPECAAAWNRKLGKTPGVDPDAIEVITFGVYGFENEGEPYPNIEEDHSDEDVSPPEEKKKLVP</sequence>
<organism evidence="3 4">
    <name type="scientific">Psychrilyobacter piezotolerans</name>
    <dbReference type="NCBI Taxonomy" id="2293438"/>
    <lineage>
        <taxon>Bacteria</taxon>
        <taxon>Fusobacteriati</taxon>
        <taxon>Fusobacteriota</taxon>
        <taxon>Fusobacteriia</taxon>
        <taxon>Fusobacteriales</taxon>
        <taxon>Fusobacteriaceae</taxon>
        <taxon>Psychrilyobacter</taxon>
    </lineage>
</organism>
<evidence type="ECO:0000256" key="2">
    <source>
        <dbReference type="SAM" id="Phobius"/>
    </source>
</evidence>
<dbReference type="RefSeq" id="WP_114641695.1">
    <property type="nucleotide sequence ID" value="NZ_JAACIO010000007.1"/>
</dbReference>
<keyword evidence="2" id="KW-1133">Transmembrane helix</keyword>
<gene>
    <name evidence="3" type="ORF">DYH56_04630</name>
</gene>
<evidence type="ECO:0000313" key="4">
    <source>
        <dbReference type="Proteomes" id="UP000263486"/>
    </source>
</evidence>
<comment type="caution">
    <text evidence="3">The sequence shown here is derived from an EMBL/GenBank/DDBJ whole genome shotgun (WGS) entry which is preliminary data.</text>
</comment>
<keyword evidence="4" id="KW-1185">Reference proteome</keyword>
<name>A0ABX9KIG9_9FUSO</name>
<reference evidence="3 4" key="1">
    <citation type="submission" date="2018-08" db="EMBL/GenBank/DDBJ databases">
        <title>Draft genome sequence of Psychrilyobacter sp. strain SD5 isolated from Black Sea water.</title>
        <authorList>
            <person name="Yadav S."/>
            <person name="Villanueva L."/>
            <person name="Damste J.S.S."/>
        </authorList>
    </citation>
    <scope>NUCLEOTIDE SEQUENCE [LARGE SCALE GENOMIC DNA]</scope>
    <source>
        <strain evidence="3 4">SD5</strain>
    </source>
</reference>
<keyword evidence="2" id="KW-0472">Membrane</keyword>
<evidence type="ECO:0000256" key="1">
    <source>
        <dbReference type="SAM" id="MobiDB-lite"/>
    </source>
</evidence>
<protein>
    <submittedName>
        <fullName evidence="3">Uncharacterized protein</fullName>
    </submittedName>
</protein>
<proteinExistence type="predicted"/>
<feature type="region of interest" description="Disordered" evidence="1">
    <location>
        <begin position="128"/>
        <end position="155"/>
    </location>
</feature>
<evidence type="ECO:0000313" key="3">
    <source>
        <dbReference type="EMBL" id="REI42011.1"/>
    </source>
</evidence>
<accession>A0ABX9KIG9</accession>
<feature type="transmembrane region" description="Helical" evidence="2">
    <location>
        <begin position="5"/>
        <end position="21"/>
    </location>
</feature>
<keyword evidence="2" id="KW-0812">Transmembrane</keyword>
<dbReference type="Proteomes" id="UP000263486">
    <property type="component" value="Unassembled WGS sequence"/>
</dbReference>
<dbReference type="EMBL" id="QUAJ01000006">
    <property type="protein sequence ID" value="REI42011.1"/>
    <property type="molecule type" value="Genomic_DNA"/>
</dbReference>